<keyword evidence="1" id="KW-0812">Transmembrane</keyword>
<feature type="transmembrane region" description="Helical" evidence="1">
    <location>
        <begin position="12"/>
        <end position="30"/>
    </location>
</feature>
<evidence type="ECO:0000313" key="2">
    <source>
        <dbReference type="EMBL" id="PQA87074.1"/>
    </source>
</evidence>
<reference evidence="2 3" key="1">
    <citation type="submission" date="2017-12" db="EMBL/GenBank/DDBJ databases">
        <authorList>
            <person name="Hurst M.R.H."/>
        </authorList>
    </citation>
    <scope>NUCLEOTIDE SEQUENCE [LARGE SCALE GENOMIC DNA]</scope>
    <source>
        <strain evidence="2 3">SY-3-19</strain>
    </source>
</reference>
<keyword evidence="1" id="KW-1133">Transmembrane helix</keyword>
<feature type="transmembrane region" description="Helical" evidence="1">
    <location>
        <begin position="130"/>
        <end position="147"/>
    </location>
</feature>
<accession>A0A2S7K3I8</accession>
<keyword evidence="3" id="KW-1185">Reference proteome</keyword>
<comment type="caution">
    <text evidence="2">The sequence shown here is derived from an EMBL/GenBank/DDBJ whole genome shotgun (WGS) entry which is preliminary data.</text>
</comment>
<dbReference type="EMBL" id="PJCH01000010">
    <property type="protein sequence ID" value="PQA87074.1"/>
    <property type="molecule type" value="Genomic_DNA"/>
</dbReference>
<gene>
    <name evidence="2" type="ORF">CW354_13570</name>
</gene>
<keyword evidence="1" id="KW-0472">Membrane</keyword>
<sequence length="186" mass="20438">MRGHETMIFRFLFSKIFFGITTTIAILALLQRAEVVSTADAIQTIVDAYIAFSNRAFIWLNTLPFGLNLKISSAESLMLTSFIVMIMPFYTTSAKYSSSPISGIFTSFLMVLAAIFLLSPLNVIELDRSSIGLTFIFSFFSGVGTLVTERKADKIPEAAINIFAAFGIIALLYFSNLLEILPSTAA</sequence>
<protein>
    <submittedName>
        <fullName evidence="2">Uncharacterized protein</fullName>
    </submittedName>
</protein>
<dbReference type="Proteomes" id="UP000239504">
    <property type="component" value="Unassembled WGS sequence"/>
</dbReference>
<feature type="transmembrane region" description="Helical" evidence="1">
    <location>
        <begin position="103"/>
        <end position="124"/>
    </location>
</feature>
<organism evidence="2 3">
    <name type="scientific">Hyphococcus luteus</name>
    <dbReference type="NCBI Taxonomy" id="2058213"/>
    <lineage>
        <taxon>Bacteria</taxon>
        <taxon>Pseudomonadati</taxon>
        <taxon>Pseudomonadota</taxon>
        <taxon>Alphaproteobacteria</taxon>
        <taxon>Parvularculales</taxon>
        <taxon>Parvularculaceae</taxon>
        <taxon>Hyphococcus</taxon>
    </lineage>
</organism>
<name>A0A2S7K3I8_9PROT</name>
<evidence type="ECO:0000313" key="3">
    <source>
        <dbReference type="Proteomes" id="UP000239504"/>
    </source>
</evidence>
<feature type="transmembrane region" description="Helical" evidence="1">
    <location>
        <begin position="159"/>
        <end position="178"/>
    </location>
</feature>
<dbReference type="AlphaFoldDB" id="A0A2S7K3I8"/>
<evidence type="ECO:0000256" key="1">
    <source>
        <dbReference type="SAM" id="Phobius"/>
    </source>
</evidence>
<proteinExistence type="predicted"/>
<feature type="transmembrane region" description="Helical" evidence="1">
    <location>
        <begin position="71"/>
        <end position="91"/>
    </location>
</feature>